<gene>
    <name evidence="2" type="ORF">GCM10009807_18140</name>
</gene>
<feature type="transmembrane region" description="Helical" evidence="1">
    <location>
        <begin position="181"/>
        <end position="201"/>
    </location>
</feature>
<keyword evidence="1" id="KW-0472">Membrane</keyword>
<evidence type="ECO:0000313" key="2">
    <source>
        <dbReference type="EMBL" id="GAA1674478.1"/>
    </source>
</evidence>
<feature type="transmembrane region" description="Helical" evidence="1">
    <location>
        <begin position="12"/>
        <end position="32"/>
    </location>
</feature>
<accession>A0ABN2GP35</accession>
<feature type="transmembrane region" description="Helical" evidence="1">
    <location>
        <begin position="38"/>
        <end position="61"/>
    </location>
</feature>
<feature type="transmembrane region" description="Helical" evidence="1">
    <location>
        <begin position="153"/>
        <end position="175"/>
    </location>
</feature>
<keyword evidence="3" id="KW-1185">Reference proteome</keyword>
<organism evidence="2 3">
    <name type="scientific">Microbacterium lacus</name>
    <dbReference type="NCBI Taxonomy" id="415217"/>
    <lineage>
        <taxon>Bacteria</taxon>
        <taxon>Bacillati</taxon>
        <taxon>Actinomycetota</taxon>
        <taxon>Actinomycetes</taxon>
        <taxon>Micrococcales</taxon>
        <taxon>Microbacteriaceae</taxon>
        <taxon>Microbacterium</taxon>
    </lineage>
</organism>
<feature type="transmembrane region" description="Helical" evidence="1">
    <location>
        <begin position="114"/>
        <end position="133"/>
    </location>
</feature>
<protein>
    <recommendedName>
        <fullName evidence="4">NADH-ubiquinone oxidoreductase</fullName>
    </recommendedName>
</protein>
<proteinExistence type="predicted"/>
<feature type="transmembrane region" description="Helical" evidence="1">
    <location>
        <begin position="82"/>
        <end position="102"/>
    </location>
</feature>
<keyword evidence="1" id="KW-1133">Transmembrane helix</keyword>
<evidence type="ECO:0000256" key="1">
    <source>
        <dbReference type="SAM" id="Phobius"/>
    </source>
</evidence>
<sequence>MTPERRVRLRREAWGFAVGSLLFAVGAVPLYSETVGAVATNATFFAGAFFFTLAALIQLLLSGRRPPKTGASRPDRADWWAAAIQFAGTLLFNLSTTAALLTALNPDTRIGSGWIPDAWGSVCFLVSSAFAVVATTERDGLWDPRARTWRCTWLNMAGSVFFGISAIGAAVIPATGDLVSLQWANLGTFLGAVCFLTAALLSRRDIPTDAAPARTAV</sequence>
<evidence type="ECO:0008006" key="4">
    <source>
        <dbReference type="Google" id="ProtNLM"/>
    </source>
</evidence>
<name>A0ABN2GP35_9MICO</name>
<keyword evidence="1" id="KW-0812">Transmembrane</keyword>
<dbReference type="RefSeq" id="WP_344053754.1">
    <property type="nucleotide sequence ID" value="NZ_BAAAPK010000001.1"/>
</dbReference>
<dbReference type="EMBL" id="BAAAPK010000001">
    <property type="protein sequence ID" value="GAA1674478.1"/>
    <property type="molecule type" value="Genomic_DNA"/>
</dbReference>
<dbReference type="Proteomes" id="UP001500596">
    <property type="component" value="Unassembled WGS sequence"/>
</dbReference>
<evidence type="ECO:0000313" key="3">
    <source>
        <dbReference type="Proteomes" id="UP001500596"/>
    </source>
</evidence>
<reference evidence="2 3" key="1">
    <citation type="journal article" date="2019" name="Int. J. Syst. Evol. Microbiol.">
        <title>The Global Catalogue of Microorganisms (GCM) 10K type strain sequencing project: providing services to taxonomists for standard genome sequencing and annotation.</title>
        <authorList>
            <consortium name="The Broad Institute Genomics Platform"/>
            <consortium name="The Broad Institute Genome Sequencing Center for Infectious Disease"/>
            <person name="Wu L."/>
            <person name="Ma J."/>
        </authorList>
    </citation>
    <scope>NUCLEOTIDE SEQUENCE [LARGE SCALE GENOMIC DNA]</scope>
    <source>
        <strain evidence="2 3">JCM 15575</strain>
    </source>
</reference>
<comment type="caution">
    <text evidence="2">The sequence shown here is derived from an EMBL/GenBank/DDBJ whole genome shotgun (WGS) entry which is preliminary data.</text>
</comment>